<evidence type="ECO:0000256" key="3">
    <source>
        <dbReference type="ARBA" id="ARBA00022692"/>
    </source>
</evidence>
<accession>A0A835VT51</accession>
<sequence>MMLSTRVGAGRCIRGLRTACPLVRTSLPRRAFADDVPGMSSGNCITEATTRSLIKAVGPGGGGGGGDGGSGGGGGGGSGGSGGSDAGGAGDSNTPHPLRNVTFAFAAFLAVGSVFAFVKKGSTKSLGAGGGAALILGLCARSMVGAAAAGPARVAFALCTLLGIAMASRFNNTKKFFPAGLVALSSLGLATAFVGVGL</sequence>
<dbReference type="GO" id="GO:0015245">
    <property type="term" value="F:fatty acid transmembrane transporter activity"/>
    <property type="evidence" value="ECO:0007669"/>
    <property type="project" value="TreeGrafter"/>
</dbReference>
<comment type="subcellular location">
    <subcellularLocation>
        <location evidence="1">Membrane</location>
    </subcellularLocation>
</comment>
<proteinExistence type="inferred from homology"/>
<dbReference type="InterPro" id="IPR044890">
    <property type="entry name" value="TMEM14_sf"/>
</dbReference>
<dbReference type="AlphaFoldDB" id="A0A835VT51"/>
<organism evidence="8 9">
    <name type="scientific">Chlamydomonas incerta</name>
    <dbReference type="NCBI Taxonomy" id="51695"/>
    <lineage>
        <taxon>Eukaryota</taxon>
        <taxon>Viridiplantae</taxon>
        <taxon>Chlorophyta</taxon>
        <taxon>core chlorophytes</taxon>
        <taxon>Chlorophyceae</taxon>
        <taxon>CS clade</taxon>
        <taxon>Chlamydomonadales</taxon>
        <taxon>Chlamydomonadaceae</taxon>
        <taxon>Chlamydomonas</taxon>
    </lineage>
</organism>
<dbReference type="PANTHER" id="PTHR12668">
    <property type="entry name" value="TRANSMEMBRANE PROTEIN 14, 15"/>
    <property type="match status" value="1"/>
</dbReference>
<comment type="similarity">
    <text evidence="2">Belongs to the TMEM14 family.</text>
</comment>
<reference evidence="8" key="1">
    <citation type="journal article" date="2020" name="bioRxiv">
        <title>Comparative genomics of Chlamydomonas.</title>
        <authorList>
            <person name="Craig R.J."/>
            <person name="Hasan A.R."/>
            <person name="Ness R.W."/>
            <person name="Keightley P.D."/>
        </authorList>
    </citation>
    <scope>NUCLEOTIDE SEQUENCE</scope>
    <source>
        <strain evidence="8">SAG 7.73</strain>
    </source>
</reference>
<evidence type="ECO:0000256" key="4">
    <source>
        <dbReference type="ARBA" id="ARBA00022989"/>
    </source>
</evidence>
<keyword evidence="4 7" id="KW-1133">Transmembrane helix</keyword>
<feature type="transmembrane region" description="Helical" evidence="7">
    <location>
        <begin position="101"/>
        <end position="118"/>
    </location>
</feature>
<dbReference type="GO" id="GO:0009706">
    <property type="term" value="C:chloroplast inner membrane"/>
    <property type="evidence" value="ECO:0007669"/>
    <property type="project" value="TreeGrafter"/>
</dbReference>
<evidence type="ECO:0000256" key="1">
    <source>
        <dbReference type="ARBA" id="ARBA00004370"/>
    </source>
</evidence>
<feature type="region of interest" description="Disordered" evidence="6">
    <location>
        <begin position="56"/>
        <end position="93"/>
    </location>
</feature>
<protein>
    <submittedName>
        <fullName evidence="8">Uncharacterized protein</fullName>
    </submittedName>
</protein>
<dbReference type="Gene3D" id="1.10.10.1740">
    <property type="entry name" value="Transmembrane protein 14-like"/>
    <property type="match status" value="1"/>
</dbReference>
<keyword evidence="3 7" id="KW-0812">Transmembrane</keyword>
<evidence type="ECO:0000256" key="5">
    <source>
        <dbReference type="ARBA" id="ARBA00023136"/>
    </source>
</evidence>
<feature type="transmembrane region" description="Helical" evidence="7">
    <location>
        <begin position="150"/>
        <end position="167"/>
    </location>
</feature>
<evidence type="ECO:0000256" key="7">
    <source>
        <dbReference type="SAM" id="Phobius"/>
    </source>
</evidence>
<name>A0A835VT51_CHLIN</name>
<evidence type="ECO:0000313" key="8">
    <source>
        <dbReference type="EMBL" id="KAG2424391.1"/>
    </source>
</evidence>
<feature type="compositionally biased region" description="Gly residues" evidence="6">
    <location>
        <begin position="58"/>
        <end position="90"/>
    </location>
</feature>
<dbReference type="Proteomes" id="UP000650467">
    <property type="component" value="Unassembled WGS sequence"/>
</dbReference>
<evidence type="ECO:0000256" key="2">
    <source>
        <dbReference type="ARBA" id="ARBA00007590"/>
    </source>
</evidence>
<gene>
    <name evidence="8" type="ORF">HXX76_014600</name>
</gene>
<keyword evidence="9" id="KW-1185">Reference proteome</keyword>
<dbReference type="PANTHER" id="PTHR12668:SF43">
    <property type="entry name" value="TRANSMEMBRANE PROTEIN 14 HOMOLOG"/>
    <property type="match status" value="1"/>
</dbReference>
<comment type="caution">
    <text evidence="8">The sequence shown here is derived from an EMBL/GenBank/DDBJ whole genome shotgun (WGS) entry which is preliminary data.</text>
</comment>
<feature type="transmembrane region" description="Helical" evidence="7">
    <location>
        <begin position="125"/>
        <end position="144"/>
    </location>
</feature>
<feature type="transmembrane region" description="Helical" evidence="7">
    <location>
        <begin position="176"/>
        <end position="196"/>
    </location>
</feature>
<evidence type="ECO:0000313" key="9">
    <source>
        <dbReference type="Proteomes" id="UP000650467"/>
    </source>
</evidence>
<evidence type="ECO:0000256" key="6">
    <source>
        <dbReference type="SAM" id="MobiDB-lite"/>
    </source>
</evidence>
<dbReference type="Pfam" id="PF03647">
    <property type="entry name" value="Tmemb_14"/>
    <property type="match status" value="1"/>
</dbReference>
<dbReference type="OrthoDB" id="542340at2759"/>
<dbReference type="InterPro" id="IPR005349">
    <property type="entry name" value="TMEM14"/>
</dbReference>
<keyword evidence="5 7" id="KW-0472">Membrane</keyword>
<dbReference type="EMBL" id="JAEHOC010000066">
    <property type="protein sequence ID" value="KAG2424391.1"/>
    <property type="molecule type" value="Genomic_DNA"/>
</dbReference>